<evidence type="ECO:0000313" key="3">
    <source>
        <dbReference type="Proteomes" id="UP000886998"/>
    </source>
</evidence>
<dbReference type="OrthoDB" id="549905at2759"/>
<sequence length="640" mass="72058">MKQVKDSIVFMDDAAAECLHWHGGLKRILDSGAVYVDNFSPFVKSNLPIKKVVFILMSPLLGETWKTIDIILQLNKFKHCTIVSSLPSRCHSDTFEATSQVFLSLENQLFSLMQNKAQNSSATAFHVPIFPVFVSQNLFMMPAFSELFSVYKCSSTEMNMKKTDDVSIRSVPVEMQSSVKHLAYSLSSLMDTFQVKGDYFSLGSLSHILCSELENISHQQKKSYSSKASVVIVDRLLDLAGPLSQSYETMLDKILLALPHFSGHTFDVAVPMYDLTACESGTVYGRPLVAPGCLAHKNNSFEESVLNAILFKKPREALTEVNRSLVECASKEGVKLDLSSRLTPETMKQRTLQFKSKHSLLLKCNGLLQQVLAIVEALNYSNSNSIDNLSAVEKALLEYLALSPEDVLNNIMQMISEKDEMNYNMDDILTFLAFFYMLSGETKISNESAMQATLMEEFFQDKNMNELISLFIDSDHVERDEYVLNTVRTLFDIFKRLGALRKRLRKYSSLFTSTNPAFPASYNPLLKQLLQDIFDPSITDIPDLEFHSAGLRDYIKTGFSLFMNVTKPQPRDNPVIFVIVLGGVTPSEIKLVQEISAQKKETQIILGSTCVLTPRDVLKNLGSVVKELVKEEYEDDIIYN</sequence>
<dbReference type="GO" id="GO:0016192">
    <property type="term" value="P:vesicle-mediated transport"/>
    <property type="evidence" value="ECO:0007669"/>
    <property type="project" value="InterPro"/>
</dbReference>
<organism evidence="2 3">
    <name type="scientific">Trichonephila inaurata madagascariensis</name>
    <dbReference type="NCBI Taxonomy" id="2747483"/>
    <lineage>
        <taxon>Eukaryota</taxon>
        <taxon>Metazoa</taxon>
        <taxon>Ecdysozoa</taxon>
        <taxon>Arthropoda</taxon>
        <taxon>Chelicerata</taxon>
        <taxon>Arachnida</taxon>
        <taxon>Araneae</taxon>
        <taxon>Araneomorphae</taxon>
        <taxon>Entelegynae</taxon>
        <taxon>Araneoidea</taxon>
        <taxon>Nephilidae</taxon>
        <taxon>Trichonephila</taxon>
        <taxon>Trichonephila inaurata</taxon>
    </lineage>
</organism>
<gene>
    <name evidence="2" type="primary">Scfd2</name>
    <name evidence="2" type="ORF">TNIN_230861</name>
</gene>
<keyword evidence="3" id="KW-1185">Reference proteome</keyword>
<comment type="similarity">
    <text evidence="1">Belongs to the STXBP/unc-18/SEC1 family.</text>
</comment>
<name>A0A8X6WQ37_9ARAC</name>
<dbReference type="EMBL" id="BMAV01001303">
    <property type="protein sequence ID" value="GFY39283.1"/>
    <property type="molecule type" value="Genomic_DNA"/>
</dbReference>
<protein>
    <submittedName>
        <fullName evidence="2">Sec1 family domain-containing protein 2</fullName>
    </submittedName>
</protein>
<dbReference type="Proteomes" id="UP000886998">
    <property type="component" value="Unassembled WGS sequence"/>
</dbReference>
<evidence type="ECO:0000256" key="1">
    <source>
        <dbReference type="ARBA" id="ARBA00009884"/>
    </source>
</evidence>
<comment type="caution">
    <text evidence="2">The sequence shown here is derived from an EMBL/GenBank/DDBJ whole genome shotgun (WGS) entry which is preliminary data.</text>
</comment>
<evidence type="ECO:0000313" key="2">
    <source>
        <dbReference type="EMBL" id="GFY39283.1"/>
    </source>
</evidence>
<dbReference type="SUPFAM" id="SSF56815">
    <property type="entry name" value="Sec1/munc18-like (SM) proteins"/>
    <property type="match status" value="1"/>
</dbReference>
<proteinExistence type="inferred from homology"/>
<accession>A0A8X6WQ37</accession>
<dbReference type="InterPro" id="IPR001619">
    <property type="entry name" value="Sec1-like"/>
</dbReference>
<dbReference type="InterPro" id="IPR027482">
    <property type="entry name" value="Sec1-like_dom2"/>
</dbReference>
<reference evidence="2" key="1">
    <citation type="submission" date="2020-08" db="EMBL/GenBank/DDBJ databases">
        <title>Multicomponent nature underlies the extraordinary mechanical properties of spider dragline silk.</title>
        <authorList>
            <person name="Kono N."/>
            <person name="Nakamura H."/>
            <person name="Mori M."/>
            <person name="Yoshida Y."/>
            <person name="Ohtoshi R."/>
            <person name="Malay A.D."/>
            <person name="Moran D.A.P."/>
            <person name="Tomita M."/>
            <person name="Numata K."/>
            <person name="Arakawa K."/>
        </authorList>
    </citation>
    <scope>NUCLEOTIDE SEQUENCE</scope>
</reference>
<dbReference type="Pfam" id="PF00995">
    <property type="entry name" value="Sec1"/>
    <property type="match status" value="1"/>
</dbReference>
<dbReference type="InterPro" id="IPR036045">
    <property type="entry name" value="Sec1-like_sf"/>
</dbReference>
<dbReference type="Gene3D" id="3.40.50.1910">
    <property type="match status" value="1"/>
</dbReference>
<dbReference type="AlphaFoldDB" id="A0A8X6WQ37"/>
<dbReference type="PANTHER" id="PTHR11679">
    <property type="entry name" value="VESICLE PROTEIN SORTING-ASSOCIATED"/>
    <property type="match status" value="1"/>
</dbReference>